<dbReference type="VEuPathDB" id="TriTrypDB:TcG_11095"/>
<protein>
    <submittedName>
        <fullName evidence="2">Amastigote surface protein</fullName>
    </submittedName>
</protein>
<dbReference type="EMBL" id="AF480943">
    <property type="protein sequence ID" value="AAN01118.1"/>
    <property type="molecule type" value="mRNA"/>
</dbReference>
<proteinExistence type="evidence at transcript level"/>
<dbReference type="VEuPathDB" id="TriTrypDB:TcG_10300"/>
<feature type="compositionally biased region" description="Low complexity" evidence="1">
    <location>
        <begin position="30"/>
        <end position="39"/>
    </location>
</feature>
<accession>Q8MVR2</accession>
<feature type="compositionally biased region" description="Basic and acidic residues" evidence="1">
    <location>
        <begin position="1"/>
        <end position="20"/>
    </location>
</feature>
<dbReference type="VEuPathDB" id="TriTrypDB:Tc_MARK_7942"/>
<evidence type="ECO:0000313" key="2">
    <source>
        <dbReference type="EMBL" id="AAN01118.1"/>
    </source>
</evidence>
<name>Q8MVR2_TRYCR</name>
<dbReference type="VEuPathDB" id="TriTrypDB:ECC02_008573"/>
<feature type="region of interest" description="Disordered" evidence="1">
    <location>
        <begin position="1"/>
        <end position="43"/>
    </location>
</feature>
<dbReference type="VEuPathDB" id="TriTrypDB:TCDM_13430"/>
<dbReference type="VEuPathDB" id="TriTrypDB:TcCL_NonESM12362"/>
<dbReference type="VEuPathDB" id="TriTrypDB:TcCL_Unassigned01276"/>
<sequence length="601" mass="64244">NVDTEPERDALQSDAVRADGDPAGDGDGGAAAYADPDGVGEQHAVVERGGVPDACCDDDGGWWESDAERHSRRWERRPDMAGGGAAAAVSLGTRPAARHAPELCAGVDGAAERVWWSVGSDAEQRDVGSQRDESVHRPGAACARAPRLLHCCRRDASHSLRRCGGVRRLQGCAAWVLYDQVEHAARCCQHPLGDHRRCCGCDGCCGGVDRRAGLHSGDAGARRFREDAMRLGAGACEHRCAAVLPVGVRCPRPAVDGGGQRAARRCVRVRALRCDGGLPAVGRRGRGEVRGLAMPLSEPDVRRGARDAPRHLLRLRARTGDARRPRAAPRDWCCWRALRRGVPCWRVLLYCPPRGRELHEVLAVFEEAAARAPAVPRRVLAPRGAAADVRRHADEHEGQPRVLVRVPAAGAVRGVPDCGCAPARGRLPRPVLLHGCCAACGCGRGCLHEHDALGLPDGDAHGELFAACCALSGERGQPPCAERRRCEGVRGDRAAADHCAACGHCVQRRCVVRGGPSLAGAARAAAWRAGGTAARWRGWRPRDAEAPRHDVIFVRLRHHRRVVVPTTRSAFAAHGGDTRSDALSLLDHASSASRMIDRAAM</sequence>
<dbReference type="AlphaFoldDB" id="Q8MVR2"/>
<evidence type="ECO:0000256" key="1">
    <source>
        <dbReference type="SAM" id="MobiDB-lite"/>
    </source>
</evidence>
<dbReference type="VEuPathDB" id="TriTrypDB:TCSYLVIO_006887"/>
<dbReference type="VEuPathDB" id="TriTrypDB:TCDM_11375"/>
<reference evidence="2" key="1">
    <citation type="submission" date="2002-02" db="EMBL/GenBank/DDBJ databases">
        <authorList>
            <person name="Olivas-Rubio M."/>
            <person name="Rosales-Encina J.L."/>
        </authorList>
    </citation>
    <scope>NUCLEOTIDE SEQUENCE</scope>
    <source>
        <strain evidence="2">Berkeley</strain>
    </source>
</reference>
<feature type="non-terminal residue" evidence="2">
    <location>
        <position position="1"/>
    </location>
</feature>
<dbReference type="VEuPathDB" id="TriTrypDB:TcBrA4_0187980"/>
<dbReference type="VEuPathDB" id="TriTrypDB:TcYC6_0173000"/>
<organism evidence="2">
    <name type="scientific">Trypanosoma cruzi</name>
    <dbReference type="NCBI Taxonomy" id="5693"/>
    <lineage>
        <taxon>Eukaryota</taxon>
        <taxon>Discoba</taxon>
        <taxon>Euglenozoa</taxon>
        <taxon>Kinetoplastea</taxon>
        <taxon>Metakinetoplastina</taxon>
        <taxon>Trypanosomatida</taxon>
        <taxon>Trypanosomatidae</taxon>
        <taxon>Trypanosoma</taxon>
        <taxon>Schizotrypanum</taxon>
    </lineage>
</organism>